<evidence type="ECO:0000313" key="2">
    <source>
        <dbReference type="Proteomes" id="UP000049222"/>
    </source>
</evidence>
<sequence length="222" mass="24792">MTGDDVPRFTDASFAFFKDLAANNRTDWFDAHRSDFDESVDAPFQAVLVALSDRLAYVPVSLRGSKETCFRMRRDVRFTQDKTPYVLNRSALLTRSGRKTEAGPVFYLQFASGGGMMFCGFHALDTASLNPMRRRIVERADSFDDALVVLGDAGFSLTREDQLSTMPSGFEAEKDHRHADILKLKTLGVRQVLPRTAWTSGDVVGRAETMAKATMPLLAFFD</sequence>
<reference evidence="1 2" key="1">
    <citation type="submission" date="2015-07" db="EMBL/GenBank/DDBJ databases">
        <authorList>
            <person name="Noorani M."/>
        </authorList>
    </citation>
    <scope>NUCLEOTIDE SEQUENCE [LARGE SCALE GENOMIC DNA]</scope>
    <source>
        <strain evidence="1 2">CECT 7802</strain>
    </source>
</reference>
<evidence type="ECO:0008006" key="3">
    <source>
        <dbReference type="Google" id="ProtNLM"/>
    </source>
</evidence>
<dbReference type="PANTHER" id="PTHR36452:SF1">
    <property type="entry name" value="DUF2461 DOMAIN-CONTAINING PROTEIN"/>
    <property type="match status" value="1"/>
</dbReference>
<dbReference type="AlphaFoldDB" id="A0A0M6YLB2"/>
<dbReference type="InterPro" id="IPR015996">
    <property type="entry name" value="UCP028451"/>
</dbReference>
<dbReference type="STRING" id="420998.JDO7802_01863"/>
<gene>
    <name evidence="1" type="ORF">JDO7802_01863</name>
</gene>
<dbReference type="OrthoDB" id="9794241at2"/>
<dbReference type="EMBL" id="CXSU01000012">
    <property type="protein sequence ID" value="CTQ49846.1"/>
    <property type="molecule type" value="Genomic_DNA"/>
</dbReference>
<organism evidence="1 2">
    <name type="scientific">Jannaschia donghaensis</name>
    <dbReference type="NCBI Taxonomy" id="420998"/>
    <lineage>
        <taxon>Bacteria</taxon>
        <taxon>Pseudomonadati</taxon>
        <taxon>Pseudomonadota</taxon>
        <taxon>Alphaproteobacteria</taxon>
        <taxon>Rhodobacterales</taxon>
        <taxon>Roseobacteraceae</taxon>
        <taxon>Jannaschia</taxon>
    </lineage>
</organism>
<dbReference type="RefSeq" id="WP_055084915.1">
    <property type="nucleotide sequence ID" value="NZ_CXSU01000012.1"/>
</dbReference>
<evidence type="ECO:0000313" key="1">
    <source>
        <dbReference type="EMBL" id="CTQ49846.1"/>
    </source>
</evidence>
<dbReference type="PIRSF" id="PIRSF028451">
    <property type="entry name" value="UCP028451"/>
    <property type="match status" value="1"/>
</dbReference>
<dbReference type="Pfam" id="PF09365">
    <property type="entry name" value="DUF2461"/>
    <property type="match status" value="1"/>
</dbReference>
<name>A0A0M6YLB2_9RHOB</name>
<dbReference type="Proteomes" id="UP000049222">
    <property type="component" value="Unassembled WGS sequence"/>
</dbReference>
<protein>
    <recommendedName>
        <fullName evidence="3">TIGR02453 family protein</fullName>
    </recommendedName>
</protein>
<dbReference type="PANTHER" id="PTHR36452">
    <property type="entry name" value="CHROMOSOME 12, WHOLE GENOME SHOTGUN SEQUENCE"/>
    <property type="match status" value="1"/>
</dbReference>
<dbReference type="InterPro" id="IPR012808">
    <property type="entry name" value="CHP02453"/>
</dbReference>
<keyword evidence="2" id="KW-1185">Reference proteome</keyword>
<accession>A0A0M6YLB2</accession>
<dbReference type="NCBIfam" id="TIGR02453">
    <property type="entry name" value="TIGR02453 family protein"/>
    <property type="match status" value="1"/>
</dbReference>
<proteinExistence type="predicted"/>